<feature type="region of interest" description="Disordered" evidence="1">
    <location>
        <begin position="49"/>
        <end position="68"/>
    </location>
</feature>
<sequence length="404" mass="45899">MPRRAPDNMAPSVRVEANLFTAMKATAFSTYPGDTLAHVLAARLDRVQPQGPRGQWSPVRVIPNIDDDPDQGVDNQCWTLTTDPTIYPNNPEWFDEYVTQSIKIISPPYLIHGPGWEADFQRVFSQRSEHYNPIVRYGIMYTEYNPSTSLNVRIGNGTNPSAGFSFHTVRNLAMILLVYEPEIDRMLRLHTFPAHQNNPRRWLTPLNSPHFLPPNLPHSCPPDMLASHLLNTCPDMRSVIRAMNPSLPEFRQPNTHFYYKYDFSSLLDPTDEPTPTTNQPNGHPAPPQPTHSRRKTLQFRLPSNLVVDPEILIHWVRLLASLVEFANEVHLDTLNETLGVTVPDLETINNNNNQGDTTVGARPPEFASAQPPGSLLRLFTAMEQAQIPLDSDTARFWHRRRTRA</sequence>
<dbReference type="Proteomes" id="UP000053573">
    <property type="component" value="Unassembled WGS sequence"/>
</dbReference>
<keyword evidence="3" id="KW-1185">Reference proteome</keyword>
<reference evidence="3" key="1">
    <citation type="journal article" date="2015" name="PLoS Genet.">
        <title>The dynamic genome and transcriptome of the human fungal pathogen Blastomyces and close relative Emmonsia.</title>
        <authorList>
            <person name="Munoz J.F."/>
            <person name="Gauthier G.M."/>
            <person name="Desjardins C.A."/>
            <person name="Gallo J.E."/>
            <person name="Holder J."/>
            <person name="Sullivan T.D."/>
            <person name="Marty A.J."/>
            <person name="Carmen J.C."/>
            <person name="Chen Z."/>
            <person name="Ding L."/>
            <person name="Gujja S."/>
            <person name="Magrini V."/>
            <person name="Misas E."/>
            <person name="Mitreva M."/>
            <person name="Priest M."/>
            <person name="Saif S."/>
            <person name="Whiston E.A."/>
            <person name="Young S."/>
            <person name="Zeng Q."/>
            <person name="Goldman W.E."/>
            <person name="Mardis E.R."/>
            <person name="Taylor J.W."/>
            <person name="McEwen J.G."/>
            <person name="Clay O.K."/>
            <person name="Klein B.S."/>
            <person name="Cuomo C.A."/>
        </authorList>
    </citation>
    <scope>NUCLEOTIDE SEQUENCE [LARGE SCALE GENOMIC DNA]</scope>
    <source>
        <strain evidence="3">UAMH 139</strain>
    </source>
</reference>
<accession>A0A0H1B3B1</accession>
<dbReference type="EMBL" id="LDEV01003404">
    <property type="protein sequence ID" value="KLJ05914.1"/>
    <property type="molecule type" value="Genomic_DNA"/>
</dbReference>
<dbReference type="PANTHER" id="PTHR36847:SF1">
    <property type="entry name" value="AMIDOLIGASE ENZYME"/>
    <property type="match status" value="1"/>
</dbReference>
<dbReference type="AlphaFoldDB" id="A0A0H1B3B1"/>
<feature type="region of interest" description="Disordered" evidence="1">
    <location>
        <begin position="268"/>
        <end position="294"/>
    </location>
</feature>
<evidence type="ECO:0000256" key="1">
    <source>
        <dbReference type="SAM" id="MobiDB-lite"/>
    </source>
</evidence>
<comment type="caution">
    <text evidence="2">The sequence shown here is derived from an EMBL/GenBank/DDBJ whole genome shotgun (WGS) entry which is preliminary data.</text>
</comment>
<gene>
    <name evidence="2" type="ORF">EMPG_10658</name>
</gene>
<proteinExistence type="predicted"/>
<organism evidence="2 3">
    <name type="scientific">Blastomyces silverae</name>
    <dbReference type="NCBI Taxonomy" id="2060906"/>
    <lineage>
        <taxon>Eukaryota</taxon>
        <taxon>Fungi</taxon>
        <taxon>Dikarya</taxon>
        <taxon>Ascomycota</taxon>
        <taxon>Pezizomycotina</taxon>
        <taxon>Eurotiomycetes</taxon>
        <taxon>Eurotiomycetidae</taxon>
        <taxon>Onygenales</taxon>
        <taxon>Ajellomycetaceae</taxon>
        <taxon>Blastomyces</taxon>
    </lineage>
</organism>
<dbReference type="OrthoDB" id="412402at2759"/>
<dbReference type="STRING" id="2060906.A0A0H1B3B1"/>
<protein>
    <submittedName>
        <fullName evidence="2">Uncharacterized protein</fullName>
    </submittedName>
</protein>
<name>A0A0H1B3B1_9EURO</name>
<evidence type="ECO:0000313" key="2">
    <source>
        <dbReference type="EMBL" id="KLJ05914.1"/>
    </source>
</evidence>
<evidence type="ECO:0000313" key="3">
    <source>
        <dbReference type="Proteomes" id="UP000053573"/>
    </source>
</evidence>
<dbReference type="PANTHER" id="PTHR36847">
    <property type="entry name" value="AMIDOLIGASE ENZYME"/>
    <property type="match status" value="1"/>
</dbReference>